<dbReference type="EMBL" id="ML978069">
    <property type="protein sequence ID" value="KAF2016075.1"/>
    <property type="molecule type" value="Genomic_DNA"/>
</dbReference>
<feature type="compositionally biased region" description="Gly residues" evidence="1">
    <location>
        <begin position="1"/>
        <end position="18"/>
    </location>
</feature>
<sequence>MDAHGRAGGGGVGGGGAESGETKTKGADVSPSRSGSLPADTKESGRDSKGGGSQGDQSVSQEPAPAPMPPTPTDSAAGLRKRYLQLKPLGPYELPFHTDFGSEANRHPDLLPFIKRIFNEAKSLDISSWRKSSSHTFGPKSAAKGIKVDQLASLDGGEAWFARHSRHPEDEGTADGTKTITWKNFDQVLRQDHSTNEAEYTPNVYDCTELLRWNEKELKEIGKKIGFNETAMWIINMYHGIPWPLNDRVFSVLVLVGVRADLVAGEQGVPTDESIVVQLPVDVVQLPDIIKNRSHHRVPGTPTYLRDSSLASDKQKEKIGKKLVYGQYVSVERVAREIETDGKAVTHWTMATWSDAKGVLPGFVQKKALPGEIVKDIEYVYDFVGTKRREGRFD</sequence>
<dbReference type="AlphaFoldDB" id="A0A6A5XRX9"/>
<protein>
    <recommendedName>
        <fullName evidence="2">DUF3074 domain-containing protein</fullName>
    </recommendedName>
</protein>
<dbReference type="Proteomes" id="UP000799778">
    <property type="component" value="Unassembled WGS sequence"/>
</dbReference>
<evidence type="ECO:0000259" key="2">
    <source>
        <dbReference type="Pfam" id="PF11274"/>
    </source>
</evidence>
<proteinExistence type="predicted"/>
<dbReference type="OrthoDB" id="6423603at2759"/>
<evidence type="ECO:0000313" key="4">
    <source>
        <dbReference type="Proteomes" id="UP000799778"/>
    </source>
</evidence>
<evidence type="ECO:0000313" key="3">
    <source>
        <dbReference type="EMBL" id="KAF2016075.1"/>
    </source>
</evidence>
<dbReference type="GeneID" id="54279122"/>
<name>A0A6A5XRX9_9PLEO</name>
<accession>A0A6A5XRX9</accession>
<reference evidence="3" key="1">
    <citation type="journal article" date="2020" name="Stud. Mycol.">
        <title>101 Dothideomycetes genomes: a test case for predicting lifestyles and emergence of pathogens.</title>
        <authorList>
            <person name="Haridas S."/>
            <person name="Albert R."/>
            <person name="Binder M."/>
            <person name="Bloem J."/>
            <person name="Labutti K."/>
            <person name="Salamov A."/>
            <person name="Andreopoulos B."/>
            <person name="Baker S."/>
            <person name="Barry K."/>
            <person name="Bills G."/>
            <person name="Bluhm B."/>
            <person name="Cannon C."/>
            <person name="Castanera R."/>
            <person name="Culley D."/>
            <person name="Daum C."/>
            <person name="Ezra D."/>
            <person name="Gonzalez J."/>
            <person name="Henrissat B."/>
            <person name="Kuo A."/>
            <person name="Liang C."/>
            <person name="Lipzen A."/>
            <person name="Lutzoni F."/>
            <person name="Magnuson J."/>
            <person name="Mondo S."/>
            <person name="Nolan M."/>
            <person name="Ohm R."/>
            <person name="Pangilinan J."/>
            <person name="Park H.-J."/>
            <person name="Ramirez L."/>
            <person name="Alfaro M."/>
            <person name="Sun H."/>
            <person name="Tritt A."/>
            <person name="Yoshinaga Y."/>
            <person name="Zwiers L.-H."/>
            <person name="Turgeon B."/>
            <person name="Goodwin S."/>
            <person name="Spatafora J."/>
            <person name="Crous P."/>
            <person name="Grigoriev I."/>
        </authorList>
    </citation>
    <scope>NUCLEOTIDE SEQUENCE</scope>
    <source>
        <strain evidence="3">CBS 175.79</strain>
    </source>
</reference>
<dbReference type="PANTHER" id="PTHR40370:SF1">
    <property type="entry name" value="DUF3074 DOMAIN-CONTAINING PROTEIN"/>
    <property type="match status" value="1"/>
</dbReference>
<feature type="region of interest" description="Disordered" evidence="1">
    <location>
        <begin position="1"/>
        <end position="76"/>
    </location>
</feature>
<organism evidence="3 4">
    <name type="scientific">Aaosphaeria arxii CBS 175.79</name>
    <dbReference type="NCBI Taxonomy" id="1450172"/>
    <lineage>
        <taxon>Eukaryota</taxon>
        <taxon>Fungi</taxon>
        <taxon>Dikarya</taxon>
        <taxon>Ascomycota</taxon>
        <taxon>Pezizomycotina</taxon>
        <taxon>Dothideomycetes</taxon>
        <taxon>Pleosporomycetidae</taxon>
        <taxon>Pleosporales</taxon>
        <taxon>Pleosporales incertae sedis</taxon>
        <taxon>Aaosphaeria</taxon>
    </lineage>
</organism>
<evidence type="ECO:0000256" key="1">
    <source>
        <dbReference type="SAM" id="MobiDB-lite"/>
    </source>
</evidence>
<dbReference type="InterPro" id="IPR024500">
    <property type="entry name" value="DUF3074"/>
</dbReference>
<keyword evidence="4" id="KW-1185">Reference proteome</keyword>
<gene>
    <name evidence="3" type="ORF">BU24DRAFT_192974</name>
</gene>
<dbReference type="Pfam" id="PF11274">
    <property type="entry name" value="DUF3074"/>
    <property type="match status" value="1"/>
</dbReference>
<dbReference type="RefSeq" id="XP_033384414.1">
    <property type="nucleotide sequence ID" value="XM_033521725.1"/>
</dbReference>
<dbReference type="PANTHER" id="PTHR40370">
    <property type="entry name" value="EXPRESSED PROTEIN"/>
    <property type="match status" value="1"/>
</dbReference>
<feature type="compositionally biased region" description="Basic and acidic residues" evidence="1">
    <location>
        <begin position="40"/>
        <end position="49"/>
    </location>
</feature>
<feature type="domain" description="DUF3074" evidence="2">
    <location>
        <begin position="160"/>
        <end position="384"/>
    </location>
</feature>